<feature type="coiled-coil region" evidence="1">
    <location>
        <begin position="33"/>
        <end position="78"/>
    </location>
</feature>
<dbReference type="CDD" id="cd12893">
    <property type="entry name" value="SPRY_PRY_TRIM35"/>
    <property type="match status" value="1"/>
</dbReference>
<dbReference type="PANTHER" id="PTHR24103">
    <property type="entry name" value="E3 UBIQUITIN-PROTEIN LIGASE TRIM"/>
    <property type="match status" value="1"/>
</dbReference>
<dbReference type="SMART" id="SM00449">
    <property type="entry name" value="SPRY"/>
    <property type="match status" value="1"/>
</dbReference>
<evidence type="ECO:0000256" key="1">
    <source>
        <dbReference type="SAM" id="Coils"/>
    </source>
</evidence>
<organism evidence="3 4">
    <name type="scientific">Albula goreensis</name>
    <dbReference type="NCBI Taxonomy" id="1534307"/>
    <lineage>
        <taxon>Eukaryota</taxon>
        <taxon>Metazoa</taxon>
        <taxon>Chordata</taxon>
        <taxon>Craniata</taxon>
        <taxon>Vertebrata</taxon>
        <taxon>Euteleostomi</taxon>
        <taxon>Actinopterygii</taxon>
        <taxon>Neopterygii</taxon>
        <taxon>Teleostei</taxon>
        <taxon>Albuliformes</taxon>
        <taxon>Albulidae</taxon>
        <taxon>Albula</taxon>
    </lineage>
</organism>
<dbReference type="Pfam" id="PF00622">
    <property type="entry name" value="SPRY"/>
    <property type="match status" value="1"/>
</dbReference>
<dbReference type="OrthoDB" id="654191at2759"/>
<dbReference type="PROSITE" id="PS50188">
    <property type="entry name" value="B302_SPRY"/>
    <property type="match status" value="1"/>
</dbReference>
<dbReference type="InterPro" id="IPR050143">
    <property type="entry name" value="TRIM/RBCC"/>
</dbReference>
<proteinExistence type="predicted"/>
<evidence type="ECO:0000313" key="3">
    <source>
        <dbReference type="EMBL" id="KAI1894808.1"/>
    </source>
</evidence>
<dbReference type="InterPro" id="IPR003877">
    <property type="entry name" value="SPRY_dom"/>
</dbReference>
<sequence length="302" mass="34819">MKNKNQAQKTEAQIKQEFEKLHQFLRDEEAARIAELRDEEEQKSNILEESVQKISRELESLSEVIQSLERDMKVADMSFLQGFKDTKMRILSTLDDSKDIYLPLIDTGKHLASLKYRVWEKMLVPLTLEPLSAHPQLSLEDELTSVRYSFRGRHIPDNPERFNLYVYVLGSRGHTSGTHRWEVELGSKPNCRLGAARGSVRRKGNFTVCPQEGFFTVSLRNRELRAGTTPETRLALKRIPHRIRVVLDCDKGEVSFYDPIEMTPLFTFKNTGTEKMYPLFGISKDSAPLRICPVEVSVKPEY</sequence>
<dbReference type="PRINTS" id="PR01407">
    <property type="entry name" value="BUTYPHLNCDUF"/>
</dbReference>
<dbReference type="EMBL" id="JAERUA010000010">
    <property type="protein sequence ID" value="KAI1894808.1"/>
    <property type="molecule type" value="Genomic_DNA"/>
</dbReference>
<evidence type="ECO:0000313" key="4">
    <source>
        <dbReference type="Proteomes" id="UP000829720"/>
    </source>
</evidence>
<dbReference type="InterPro" id="IPR013320">
    <property type="entry name" value="ConA-like_dom_sf"/>
</dbReference>
<accession>A0A8T3DII9</accession>
<feature type="domain" description="B30.2/SPRY" evidence="2">
    <location>
        <begin position="106"/>
        <end position="298"/>
    </location>
</feature>
<dbReference type="SMART" id="SM00589">
    <property type="entry name" value="PRY"/>
    <property type="match status" value="1"/>
</dbReference>
<evidence type="ECO:0000259" key="2">
    <source>
        <dbReference type="PROSITE" id="PS50188"/>
    </source>
</evidence>
<dbReference type="Pfam" id="PF13765">
    <property type="entry name" value="PRY"/>
    <property type="match status" value="1"/>
</dbReference>
<protein>
    <recommendedName>
        <fullName evidence="2">B30.2/SPRY domain-containing protein</fullName>
    </recommendedName>
</protein>
<comment type="caution">
    <text evidence="3">The sequence shown here is derived from an EMBL/GenBank/DDBJ whole genome shotgun (WGS) entry which is preliminary data.</text>
</comment>
<dbReference type="InterPro" id="IPR001870">
    <property type="entry name" value="B30.2/SPRY"/>
</dbReference>
<reference evidence="3" key="1">
    <citation type="submission" date="2021-01" db="EMBL/GenBank/DDBJ databases">
        <authorList>
            <person name="Zahm M."/>
            <person name="Roques C."/>
            <person name="Cabau C."/>
            <person name="Klopp C."/>
            <person name="Donnadieu C."/>
            <person name="Jouanno E."/>
            <person name="Lampietro C."/>
            <person name="Louis A."/>
            <person name="Herpin A."/>
            <person name="Echchiki A."/>
            <person name="Berthelot C."/>
            <person name="Parey E."/>
            <person name="Roest-Crollius H."/>
            <person name="Braasch I."/>
            <person name="Postlethwait J."/>
            <person name="Bobe J."/>
            <person name="Montfort J."/>
            <person name="Bouchez O."/>
            <person name="Begum T."/>
            <person name="Mejri S."/>
            <person name="Adams A."/>
            <person name="Chen W.-J."/>
            <person name="Guiguen Y."/>
        </authorList>
    </citation>
    <scope>NUCLEOTIDE SEQUENCE</scope>
    <source>
        <tissue evidence="3">Blood</tissue>
    </source>
</reference>
<dbReference type="InterPro" id="IPR003879">
    <property type="entry name" value="Butyrophylin_SPRY"/>
</dbReference>
<dbReference type="Gene3D" id="2.60.120.920">
    <property type="match status" value="1"/>
</dbReference>
<keyword evidence="1" id="KW-0175">Coiled coil</keyword>
<keyword evidence="4" id="KW-1185">Reference proteome</keyword>
<dbReference type="FunFam" id="2.60.120.920:FF:000004">
    <property type="entry name" value="Butyrophilin subfamily 1 member A1"/>
    <property type="match status" value="1"/>
</dbReference>
<dbReference type="InterPro" id="IPR006574">
    <property type="entry name" value="PRY"/>
</dbReference>
<dbReference type="AlphaFoldDB" id="A0A8T3DII9"/>
<dbReference type="InterPro" id="IPR043136">
    <property type="entry name" value="B30.2/SPRY_sf"/>
</dbReference>
<dbReference type="SUPFAM" id="SSF49899">
    <property type="entry name" value="Concanavalin A-like lectins/glucanases"/>
    <property type="match status" value="1"/>
</dbReference>
<gene>
    <name evidence="3" type="ORF">AGOR_G00119560</name>
</gene>
<name>A0A8T3DII9_9TELE</name>
<dbReference type="Proteomes" id="UP000829720">
    <property type="component" value="Unassembled WGS sequence"/>
</dbReference>